<dbReference type="RefSeq" id="WP_304414636.1">
    <property type="nucleotide sequence ID" value="NZ_OY569118.1"/>
</dbReference>
<keyword evidence="2" id="KW-1185">Reference proteome</keyword>
<accession>A0AA48RIV4</accession>
<dbReference type="KEGG" id="bayd:BSPP4475_16270"/>
<reference evidence="1" key="1">
    <citation type="submission" date="2023-07" db="EMBL/GenBank/DDBJ databases">
        <authorList>
            <person name="Ivanov I."/>
            <person name="Teneva D."/>
            <person name="Stoikov I."/>
        </authorList>
    </citation>
    <scope>NUCLEOTIDE SEQUENCE</scope>
    <source>
        <strain evidence="1">4475</strain>
    </source>
</reference>
<sequence length="107" mass="11927">MSRKKATAETMETVELATEAMKEAPAKSGDEKTQQLIYIGPSLPRGLLAQHTVFRDGVPKYLDEVRQKYPQVDTLIVPVAQLLEAQAELQRKGTEIQQAYQALSRKG</sequence>
<evidence type="ECO:0000313" key="2">
    <source>
        <dbReference type="Proteomes" id="UP001189619"/>
    </source>
</evidence>
<gene>
    <name evidence="1" type="ORF">BSPP4475_16270</name>
</gene>
<protein>
    <submittedName>
        <fullName evidence="1">Uncharacterized protein</fullName>
    </submittedName>
</protein>
<proteinExistence type="predicted"/>
<organism evidence="1 2">
    <name type="scientific">Brevibacillus aydinogluensis</name>
    <dbReference type="NCBI Taxonomy" id="927786"/>
    <lineage>
        <taxon>Bacteria</taxon>
        <taxon>Bacillati</taxon>
        <taxon>Bacillota</taxon>
        <taxon>Bacilli</taxon>
        <taxon>Bacillales</taxon>
        <taxon>Paenibacillaceae</taxon>
        <taxon>Brevibacillus</taxon>
    </lineage>
</organism>
<dbReference type="EMBL" id="OY569118">
    <property type="protein sequence ID" value="CAJ1003880.1"/>
    <property type="molecule type" value="Genomic_DNA"/>
</dbReference>
<dbReference type="AlphaFoldDB" id="A0AA48RIV4"/>
<name>A0AA48RIV4_9BACL</name>
<dbReference type="Proteomes" id="UP001189619">
    <property type="component" value="Chromosome"/>
</dbReference>
<evidence type="ECO:0000313" key="1">
    <source>
        <dbReference type="EMBL" id="CAJ1003880.1"/>
    </source>
</evidence>